<feature type="compositionally biased region" description="Basic and acidic residues" evidence="1">
    <location>
        <begin position="76"/>
        <end position="91"/>
    </location>
</feature>
<comment type="caution">
    <text evidence="2">The sequence shown here is derived from an EMBL/GenBank/DDBJ whole genome shotgun (WGS) entry which is preliminary data.</text>
</comment>
<dbReference type="EMBL" id="AJIL01000097">
    <property type="protein sequence ID" value="KNE95444.1"/>
    <property type="molecule type" value="Genomic_DNA"/>
</dbReference>
<accession>A0A0L0V8Z0</accession>
<feature type="region of interest" description="Disordered" evidence="1">
    <location>
        <begin position="1"/>
        <end position="123"/>
    </location>
</feature>
<proteinExistence type="predicted"/>
<organism evidence="2 3">
    <name type="scientific">Puccinia striiformis f. sp. tritici PST-78</name>
    <dbReference type="NCBI Taxonomy" id="1165861"/>
    <lineage>
        <taxon>Eukaryota</taxon>
        <taxon>Fungi</taxon>
        <taxon>Dikarya</taxon>
        <taxon>Basidiomycota</taxon>
        <taxon>Pucciniomycotina</taxon>
        <taxon>Pucciniomycetes</taxon>
        <taxon>Pucciniales</taxon>
        <taxon>Pucciniaceae</taxon>
        <taxon>Puccinia</taxon>
    </lineage>
</organism>
<evidence type="ECO:0000313" key="2">
    <source>
        <dbReference type="EMBL" id="KNE95444.1"/>
    </source>
</evidence>
<dbReference type="AlphaFoldDB" id="A0A0L0V8Z0"/>
<reference evidence="3" key="1">
    <citation type="submission" date="2014-03" db="EMBL/GenBank/DDBJ databases">
        <title>The Genome Sequence of Puccinia striiformis f. sp. tritici PST-78.</title>
        <authorList>
            <consortium name="The Broad Institute Genome Sequencing Platform"/>
            <person name="Cuomo C."/>
            <person name="Hulbert S."/>
            <person name="Chen X."/>
            <person name="Walker B."/>
            <person name="Young S.K."/>
            <person name="Zeng Q."/>
            <person name="Gargeya S."/>
            <person name="Fitzgerald M."/>
            <person name="Haas B."/>
            <person name="Abouelleil A."/>
            <person name="Alvarado L."/>
            <person name="Arachchi H.M."/>
            <person name="Berlin A.M."/>
            <person name="Chapman S.B."/>
            <person name="Goldberg J."/>
            <person name="Griggs A."/>
            <person name="Gujja S."/>
            <person name="Hansen M."/>
            <person name="Howarth C."/>
            <person name="Imamovic A."/>
            <person name="Larimer J."/>
            <person name="McCowan C."/>
            <person name="Montmayeur A."/>
            <person name="Murphy C."/>
            <person name="Neiman D."/>
            <person name="Pearson M."/>
            <person name="Priest M."/>
            <person name="Roberts A."/>
            <person name="Saif S."/>
            <person name="Shea T."/>
            <person name="Sisk P."/>
            <person name="Sykes S."/>
            <person name="Wortman J."/>
            <person name="Nusbaum C."/>
            <person name="Birren B."/>
        </authorList>
    </citation>
    <scope>NUCLEOTIDE SEQUENCE [LARGE SCALE GENOMIC DNA]</scope>
    <source>
        <strain evidence="3">race PST-78</strain>
    </source>
</reference>
<keyword evidence="3" id="KW-1185">Reference proteome</keyword>
<sequence>MPLDFVQLAKSHTDNASNNSVMVSEMRKSSNGPDSKRVPRMLRVHPSDNSEGEDAEGPICRFDNNATYDTDPEDNNDPRDDNESLDPHDLEPELTLEDICGLSDEDEDNDLYTTSFMPGYKTY</sequence>
<name>A0A0L0V8Z0_9BASI</name>
<evidence type="ECO:0000313" key="3">
    <source>
        <dbReference type="Proteomes" id="UP000054564"/>
    </source>
</evidence>
<protein>
    <submittedName>
        <fullName evidence="2">Uncharacterized protein</fullName>
    </submittedName>
</protein>
<evidence type="ECO:0000256" key="1">
    <source>
        <dbReference type="SAM" id="MobiDB-lite"/>
    </source>
</evidence>
<dbReference type="OrthoDB" id="2505635at2759"/>
<gene>
    <name evidence="2" type="ORF">PSTG_11298</name>
</gene>
<dbReference type="Proteomes" id="UP000054564">
    <property type="component" value="Unassembled WGS sequence"/>
</dbReference>